<name>A0A1Y5RH57_9RHOB</name>
<evidence type="ECO:0000256" key="2">
    <source>
        <dbReference type="ARBA" id="ARBA00023125"/>
    </source>
</evidence>
<dbReference type="InterPro" id="IPR009057">
    <property type="entry name" value="Homeodomain-like_sf"/>
</dbReference>
<organism evidence="6 7">
    <name type="scientific">Pseudoruegeria aquimaris</name>
    <dbReference type="NCBI Taxonomy" id="393663"/>
    <lineage>
        <taxon>Bacteria</taxon>
        <taxon>Pseudomonadati</taxon>
        <taxon>Pseudomonadota</taxon>
        <taxon>Alphaproteobacteria</taxon>
        <taxon>Rhodobacterales</taxon>
        <taxon>Roseobacteraceae</taxon>
        <taxon>Pseudoruegeria</taxon>
    </lineage>
</organism>
<evidence type="ECO:0000259" key="5">
    <source>
        <dbReference type="PROSITE" id="PS51464"/>
    </source>
</evidence>
<dbReference type="InterPro" id="IPR047640">
    <property type="entry name" value="RpiR-like"/>
</dbReference>
<dbReference type="OrthoDB" id="3574600at2"/>
<dbReference type="Gene3D" id="1.10.10.10">
    <property type="entry name" value="Winged helix-like DNA-binding domain superfamily/Winged helix DNA-binding domain"/>
    <property type="match status" value="1"/>
</dbReference>
<dbReference type="CDD" id="cd05013">
    <property type="entry name" value="SIS_RpiR"/>
    <property type="match status" value="1"/>
</dbReference>
<accession>A0A1Y5RH57</accession>
<proteinExistence type="predicted"/>
<evidence type="ECO:0000313" key="7">
    <source>
        <dbReference type="Proteomes" id="UP000193409"/>
    </source>
</evidence>
<dbReference type="SUPFAM" id="SSF46689">
    <property type="entry name" value="Homeodomain-like"/>
    <property type="match status" value="1"/>
</dbReference>
<dbReference type="GO" id="GO:0003677">
    <property type="term" value="F:DNA binding"/>
    <property type="evidence" value="ECO:0007669"/>
    <property type="project" value="UniProtKB-KW"/>
</dbReference>
<dbReference type="GO" id="GO:0003700">
    <property type="term" value="F:DNA-binding transcription factor activity"/>
    <property type="evidence" value="ECO:0007669"/>
    <property type="project" value="InterPro"/>
</dbReference>
<dbReference type="Gene3D" id="3.40.50.10490">
    <property type="entry name" value="Glucose-6-phosphate isomerase like protein, domain 1"/>
    <property type="match status" value="1"/>
</dbReference>
<dbReference type="InterPro" id="IPR035472">
    <property type="entry name" value="RpiR-like_SIS"/>
</dbReference>
<protein>
    <submittedName>
        <fullName evidence="6">DNA-binding transcriptional regulator HexR</fullName>
    </submittedName>
</protein>
<evidence type="ECO:0000256" key="1">
    <source>
        <dbReference type="ARBA" id="ARBA00023015"/>
    </source>
</evidence>
<dbReference type="InterPro" id="IPR036388">
    <property type="entry name" value="WH-like_DNA-bd_sf"/>
</dbReference>
<dbReference type="Pfam" id="PF01380">
    <property type="entry name" value="SIS"/>
    <property type="match status" value="1"/>
</dbReference>
<evidence type="ECO:0000313" key="6">
    <source>
        <dbReference type="EMBL" id="SLN14595.1"/>
    </source>
</evidence>
<gene>
    <name evidence="6" type="ORF">PSA7680_00353</name>
</gene>
<dbReference type="AlphaFoldDB" id="A0A1Y5RH57"/>
<evidence type="ECO:0000259" key="4">
    <source>
        <dbReference type="PROSITE" id="PS51071"/>
    </source>
</evidence>
<dbReference type="InterPro" id="IPR001347">
    <property type="entry name" value="SIS_dom"/>
</dbReference>
<dbReference type="Pfam" id="PF01418">
    <property type="entry name" value="HTH_6"/>
    <property type="match status" value="1"/>
</dbReference>
<dbReference type="Proteomes" id="UP000193409">
    <property type="component" value="Unassembled WGS sequence"/>
</dbReference>
<dbReference type="InterPro" id="IPR000281">
    <property type="entry name" value="HTH_RpiR"/>
</dbReference>
<keyword evidence="2 6" id="KW-0238">DNA-binding</keyword>
<feature type="domain" description="HTH rpiR-type" evidence="4">
    <location>
        <begin position="6"/>
        <end position="82"/>
    </location>
</feature>
<dbReference type="RefSeq" id="WP_085866943.1">
    <property type="nucleotide sequence ID" value="NZ_FWFQ01000002.1"/>
</dbReference>
<dbReference type="SUPFAM" id="SSF53697">
    <property type="entry name" value="SIS domain"/>
    <property type="match status" value="1"/>
</dbReference>
<keyword evidence="7" id="KW-1185">Reference proteome</keyword>
<keyword evidence="3" id="KW-0804">Transcription</keyword>
<dbReference type="PANTHER" id="PTHR30514">
    <property type="entry name" value="GLUCOKINASE"/>
    <property type="match status" value="1"/>
</dbReference>
<dbReference type="EMBL" id="FWFQ01000002">
    <property type="protein sequence ID" value="SLN14595.1"/>
    <property type="molecule type" value="Genomic_DNA"/>
</dbReference>
<dbReference type="PROSITE" id="PS51071">
    <property type="entry name" value="HTH_RPIR"/>
    <property type="match status" value="1"/>
</dbReference>
<dbReference type="InterPro" id="IPR046348">
    <property type="entry name" value="SIS_dom_sf"/>
</dbReference>
<dbReference type="GO" id="GO:1901135">
    <property type="term" value="P:carbohydrate derivative metabolic process"/>
    <property type="evidence" value="ECO:0007669"/>
    <property type="project" value="InterPro"/>
</dbReference>
<feature type="domain" description="SIS" evidence="5">
    <location>
        <begin position="129"/>
        <end position="267"/>
    </location>
</feature>
<sequence length="290" mass="32591">MPHPSDTIADRLQQAYEALTRAERQLATSILENYPVSGLGTITTVAQAAGVSTPTVARMVQKLGYKGFPEFQAELRRELEAKISDPIAKHDTWAERAPDAHILNRFTEAVSGNIRQTLAQMDPDSFDAACALLADTGRGVYVVGGRITRALADYFFLHMQVLRPQVTLIQSISNAWPHYLLEVEAGDVVVILDVRRYENSTLKLAEMAAARGAKIVLFTDQWRSPVSQYADHVFSCRIEVPSAWDSGVTLMLLLETVIAEVQEQTWPETRKRMEALEDMFDRTKFFRKFT</sequence>
<dbReference type="PROSITE" id="PS51464">
    <property type="entry name" value="SIS"/>
    <property type="match status" value="1"/>
</dbReference>
<reference evidence="6 7" key="1">
    <citation type="submission" date="2017-03" db="EMBL/GenBank/DDBJ databases">
        <authorList>
            <person name="Afonso C.L."/>
            <person name="Miller P.J."/>
            <person name="Scott M.A."/>
            <person name="Spackman E."/>
            <person name="Goraichik I."/>
            <person name="Dimitrov K.M."/>
            <person name="Suarez D.L."/>
            <person name="Swayne D.E."/>
        </authorList>
    </citation>
    <scope>NUCLEOTIDE SEQUENCE [LARGE SCALE GENOMIC DNA]</scope>
    <source>
        <strain evidence="6 7">CECT 7680</strain>
    </source>
</reference>
<dbReference type="PANTHER" id="PTHR30514:SF18">
    <property type="entry name" value="RPIR-FAMILY TRANSCRIPTIONAL REGULATOR"/>
    <property type="match status" value="1"/>
</dbReference>
<dbReference type="GO" id="GO:0097367">
    <property type="term" value="F:carbohydrate derivative binding"/>
    <property type="evidence" value="ECO:0007669"/>
    <property type="project" value="InterPro"/>
</dbReference>
<evidence type="ECO:0000256" key="3">
    <source>
        <dbReference type="ARBA" id="ARBA00023163"/>
    </source>
</evidence>
<keyword evidence="1" id="KW-0805">Transcription regulation</keyword>